<accession>A0A0E9QN29</accession>
<organism evidence="1">
    <name type="scientific">Anguilla anguilla</name>
    <name type="common">European freshwater eel</name>
    <name type="synonym">Muraena anguilla</name>
    <dbReference type="NCBI Taxonomy" id="7936"/>
    <lineage>
        <taxon>Eukaryota</taxon>
        <taxon>Metazoa</taxon>
        <taxon>Chordata</taxon>
        <taxon>Craniata</taxon>
        <taxon>Vertebrata</taxon>
        <taxon>Euteleostomi</taxon>
        <taxon>Actinopterygii</taxon>
        <taxon>Neopterygii</taxon>
        <taxon>Teleostei</taxon>
        <taxon>Anguilliformes</taxon>
        <taxon>Anguillidae</taxon>
        <taxon>Anguilla</taxon>
    </lineage>
</organism>
<evidence type="ECO:0000313" key="1">
    <source>
        <dbReference type="EMBL" id="JAH18316.1"/>
    </source>
</evidence>
<reference evidence="1" key="1">
    <citation type="submission" date="2014-11" db="EMBL/GenBank/DDBJ databases">
        <authorList>
            <person name="Amaro Gonzalez C."/>
        </authorList>
    </citation>
    <scope>NUCLEOTIDE SEQUENCE</scope>
</reference>
<reference evidence="1" key="2">
    <citation type="journal article" date="2015" name="Fish Shellfish Immunol.">
        <title>Early steps in the European eel (Anguilla anguilla)-Vibrio vulnificus interaction in the gills: Role of the RtxA13 toxin.</title>
        <authorList>
            <person name="Callol A."/>
            <person name="Pajuelo D."/>
            <person name="Ebbesson L."/>
            <person name="Teles M."/>
            <person name="MacKenzie S."/>
            <person name="Amaro C."/>
        </authorList>
    </citation>
    <scope>NUCLEOTIDE SEQUENCE</scope>
</reference>
<sequence length="45" mass="4961">MGLNLKPALNSFLPRMVFPAELFPDPVFPTSTSLRDDMAPAVQVE</sequence>
<dbReference type="EMBL" id="GBXM01090261">
    <property type="protein sequence ID" value="JAH18316.1"/>
    <property type="molecule type" value="Transcribed_RNA"/>
</dbReference>
<protein>
    <submittedName>
        <fullName evidence="1">Uncharacterized protein</fullName>
    </submittedName>
</protein>
<proteinExistence type="predicted"/>
<dbReference type="AlphaFoldDB" id="A0A0E9QN29"/>
<name>A0A0E9QN29_ANGAN</name>